<accession>A0A0C9WA44</accession>
<evidence type="ECO:0000313" key="1">
    <source>
        <dbReference type="EMBL" id="KIJ60266.1"/>
    </source>
</evidence>
<proteinExistence type="predicted"/>
<organism evidence="1 2">
    <name type="scientific">Hydnomerulius pinastri MD-312</name>
    <dbReference type="NCBI Taxonomy" id="994086"/>
    <lineage>
        <taxon>Eukaryota</taxon>
        <taxon>Fungi</taxon>
        <taxon>Dikarya</taxon>
        <taxon>Basidiomycota</taxon>
        <taxon>Agaricomycotina</taxon>
        <taxon>Agaricomycetes</taxon>
        <taxon>Agaricomycetidae</taxon>
        <taxon>Boletales</taxon>
        <taxon>Boletales incertae sedis</taxon>
        <taxon>Leucogyrophana</taxon>
    </lineage>
</organism>
<protein>
    <submittedName>
        <fullName evidence="1">Uncharacterized protein</fullName>
    </submittedName>
</protein>
<gene>
    <name evidence="1" type="ORF">HYDPIDRAFT_177475</name>
</gene>
<name>A0A0C9WA44_9AGAM</name>
<sequence length="156" mass="17567">MDLNNPRDAAIFACIVVTFYCVARLGEFTVSAITKFNPAEHITNANFHLPRTKCAPDREDTQCAPLDCLTDPVAALDNHLTINGTANPGDYLGMLHYFLKGTPFDVVKSIGRWAGDSFTIYLRQHAVILALYLHNCSEIMDWVTRYTMPPMCWPNR</sequence>
<dbReference type="AlphaFoldDB" id="A0A0C9WA44"/>
<dbReference type="HOGENOM" id="CLU_003292_1_1_1"/>
<keyword evidence="2" id="KW-1185">Reference proteome</keyword>
<dbReference type="OrthoDB" id="2678913at2759"/>
<reference evidence="1 2" key="1">
    <citation type="submission" date="2014-04" db="EMBL/GenBank/DDBJ databases">
        <title>Evolutionary Origins and Diversification of the Mycorrhizal Mutualists.</title>
        <authorList>
            <consortium name="DOE Joint Genome Institute"/>
            <consortium name="Mycorrhizal Genomics Consortium"/>
            <person name="Kohler A."/>
            <person name="Kuo A."/>
            <person name="Nagy L.G."/>
            <person name="Floudas D."/>
            <person name="Copeland A."/>
            <person name="Barry K.W."/>
            <person name="Cichocki N."/>
            <person name="Veneault-Fourrey C."/>
            <person name="LaButti K."/>
            <person name="Lindquist E.A."/>
            <person name="Lipzen A."/>
            <person name="Lundell T."/>
            <person name="Morin E."/>
            <person name="Murat C."/>
            <person name="Riley R."/>
            <person name="Ohm R."/>
            <person name="Sun H."/>
            <person name="Tunlid A."/>
            <person name="Henrissat B."/>
            <person name="Grigoriev I.V."/>
            <person name="Hibbett D.S."/>
            <person name="Martin F."/>
        </authorList>
    </citation>
    <scope>NUCLEOTIDE SEQUENCE [LARGE SCALE GENOMIC DNA]</scope>
    <source>
        <strain evidence="1 2">MD-312</strain>
    </source>
</reference>
<dbReference type="EMBL" id="KN839874">
    <property type="protein sequence ID" value="KIJ60266.1"/>
    <property type="molecule type" value="Genomic_DNA"/>
</dbReference>
<dbReference type="Proteomes" id="UP000053820">
    <property type="component" value="Unassembled WGS sequence"/>
</dbReference>
<evidence type="ECO:0000313" key="2">
    <source>
        <dbReference type="Proteomes" id="UP000053820"/>
    </source>
</evidence>